<feature type="region of interest" description="Disordered" evidence="1">
    <location>
        <begin position="535"/>
        <end position="556"/>
    </location>
</feature>
<keyword evidence="3" id="KW-1185">Reference proteome</keyword>
<dbReference type="Proteomes" id="UP000799757">
    <property type="component" value="Unassembled WGS sequence"/>
</dbReference>
<dbReference type="OrthoDB" id="5426563at2759"/>
<feature type="compositionally biased region" description="Basic and acidic residues" evidence="1">
    <location>
        <begin position="99"/>
        <end position="110"/>
    </location>
</feature>
<feature type="region of interest" description="Disordered" evidence="1">
    <location>
        <begin position="158"/>
        <end position="220"/>
    </location>
</feature>
<protein>
    <submittedName>
        <fullName evidence="2">Uncharacterized protein</fullName>
    </submittedName>
</protein>
<dbReference type="EMBL" id="MU001787">
    <property type="protein sequence ID" value="KAF2798265.1"/>
    <property type="molecule type" value="Genomic_DNA"/>
</dbReference>
<evidence type="ECO:0000313" key="2">
    <source>
        <dbReference type="EMBL" id="KAF2798265.1"/>
    </source>
</evidence>
<feature type="compositionally biased region" description="Low complexity" evidence="1">
    <location>
        <begin position="485"/>
        <end position="496"/>
    </location>
</feature>
<feature type="region of interest" description="Disordered" evidence="1">
    <location>
        <begin position="459"/>
        <end position="517"/>
    </location>
</feature>
<dbReference type="AlphaFoldDB" id="A0A6A6XQN9"/>
<feature type="compositionally biased region" description="Basic residues" evidence="1">
    <location>
        <begin position="181"/>
        <end position="195"/>
    </location>
</feature>
<feature type="region of interest" description="Disordered" evidence="1">
    <location>
        <begin position="240"/>
        <end position="264"/>
    </location>
</feature>
<name>A0A6A6XQN9_9PLEO</name>
<feature type="compositionally biased region" description="Basic and acidic residues" evidence="1">
    <location>
        <begin position="196"/>
        <end position="206"/>
    </location>
</feature>
<feature type="compositionally biased region" description="Polar residues" evidence="1">
    <location>
        <begin position="314"/>
        <end position="329"/>
    </location>
</feature>
<feature type="region of interest" description="Disordered" evidence="1">
    <location>
        <begin position="37"/>
        <end position="139"/>
    </location>
</feature>
<feature type="compositionally biased region" description="Polar residues" evidence="1">
    <location>
        <begin position="473"/>
        <end position="484"/>
    </location>
</feature>
<proteinExistence type="predicted"/>
<feature type="compositionally biased region" description="Basic residues" evidence="1">
    <location>
        <begin position="73"/>
        <end position="83"/>
    </location>
</feature>
<organism evidence="2 3">
    <name type="scientific">Melanomma pulvis-pyrius CBS 109.77</name>
    <dbReference type="NCBI Taxonomy" id="1314802"/>
    <lineage>
        <taxon>Eukaryota</taxon>
        <taxon>Fungi</taxon>
        <taxon>Dikarya</taxon>
        <taxon>Ascomycota</taxon>
        <taxon>Pezizomycotina</taxon>
        <taxon>Dothideomycetes</taxon>
        <taxon>Pleosporomycetidae</taxon>
        <taxon>Pleosporales</taxon>
        <taxon>Melanommataceae</taxon>
        <taxon>Melanomma</taxon>
    </lineage>
</organism>
<accession>A0A6A6XQN9</accession>
<sequence length="689" mass="74917">MNWTGGTLRRLKAGRHNGVVHLQKEHFAKVRIQLQNSPNSLAPPFRPSYLQDDGPTLGGRRLLSSPGNVRHVGNSKRPRRRRDREKSQAQSDVQSGHGAEMHHPAAEARSLRRGRNYKGDESASPASENPKGKRKAAETDFEDQLLEAKRRRLLQRQDWAGLAPSRPVNMHFASSKEKDRIGKRRKTGRRPSTRRKNNEESARQTVHDTASQNPGPYVGGALQRDVEDITVQIGTDALTTQPSMQRFDQAHPQTAAAPRAPSSDSMLFDHEHLYTALEEPMQSTRHVSPSSVVRMESSTHVHTVPRLEPFSQRPDFTQQRKGCQQSHASYTPKAKEANRNQLIQRAPPDVSTFHITHRIGGVERPMCFVFDRSSDISSVGGATDSLHVADAGLPAFGHAKSALGNNKHGSSDVGSACPPAIADDGLWKSFLVIPDDSSSRPTTAGMSRSGLLHSFQLSPEKRASEAGPGVGSRQGTLGDQTCMHSSSSLSASLPSLTPEQDRDQGMRRGQSGDGNRIENPEKLWQWFVLGGGHGVDSDTMHEGGTGEGKNSNLGSPRFFPSSLAVASCSISDHEQGAANRTPLSTSSGTGSMLLITSPEPREGYAQEIKGYEEIAGGPLAAEHSVNEEHASIINNVSHVTDATLSRQRSLIGPALATRSDLGPNSHESILDMACSWSEGIDLVDPDRLW</sequence>
<evidence type="ECO:0000256" key="1">
    <source>
        <dbReference type="SAM" id="MobiDB-lite"/>
    </source>
</evidence>
<gene>
    <name evidence="2" type="ORF">K505DRAFT_371824</name>
</gene>
<evidence type="ECO:0000313" key="3">
    <source>
        <dbReference type="Proteomes" id="UP000799757"/>
    </source>
</evidence>
<feature type="region of interest" description="Disordered" evidence="1">
    <location>
        <begin position="299"/>
        <end position="336"/>
    </location>
</feature>
<reference evidence="2" key="1">
    <citation type="journal article" date="2020" name="Stud. Mycol.">
        <title>101 Dothideomycetes genomes: a test case for predicting lifestyles and emergence of pathogens.</title>
        <authorList>
            <person name="Haridas S."/>
            <person name="Albert R."/>
            <person name="Binder M."/>
            <person name="Bloem J."/>
            <person name="Labutti K."/>
            <person name="Salamov A."/>
            <person name="Andreopoulos B."/>
            <person name="Baker S."/>
            <person name="Barry K."/>
            <person name="Bills G."/>
            <person name="Bluhm B."/>
            <person name="Cannon C."/>
            <person name="Castanera R."/>
            <person name="Culley D."/>
            <person name="Daum C."/>
            <person name="Ezra D."/>
            <person name="Gonzalez J."/>
            <person name="Henrissat B."/>
            <person name="Kuo A."/>
            <person name="Liang C."/>
            <person name="Lipzen A."/>
            <person name="Lutzoni F."/>
            <person name="Magnuson J."/>
            <person name="Mondo S."/>
            <person name="Nolan M."/>
            <person name="Ohm R."/>
            <person name="Pangilinan J."/>
            <person name="Park H.-J."/>
            <person name="Ramirez L."/>
            <person name="Alfaro M."/>
            <person name="Sun H."/>
            <person name="Tritt A."/>
            <person name="Yoshinaga Y."/>
            <person name="Zwiers L.-H."/>
            <person name="Turgeon B."/>
            <person name="Goodwin S."/>
            <person name="Spatafora J."/>
            <person name="Crous P."/>
            <person name="Grigoriev I."/>
        </authorList>
    </citation>
    <scope>NUCLEOTIDE SEQUENCE</scope>
    <source>
        <strain evidence="2">CBS 109.77</strain>
    </source>
</reference>